<dbReference type="PANTHER" id="PTHR33103">
    <property type="entry name" value="OS01G0153900 PROTEIN"/>
    <property type="match status" value="1"/>
</dbReference>
<dbReference type="PANTHER" id="PTHR33103:SF19">
    <property type="entry name" value="OS09G0544700 PROTEIN"/>
    <property type="match status" value="1"/>
</dbReference>
<dbReference type="InterPro" id="IPR007750">
    <property type="entry name" value="DUF674"/>
</dbReference>
<keyword evidence="2" id="KW-1185">Reference proteome</keyword>
<accession>A0A7J7M1S2</accession>
<reference evidence="1 2" key="1">
    <citation type="journal article" date="2020" name="IScience">
        <title>Genome Sequencing of the Endangered Kingdonia uniflora (Circaeasteraceae, Ranunculales) Reveals Potential Mechanisms of Evolutionary Specialization.</title>
        <authorList>
            <person name="Sun Y."/>
            <person name="Deng T."/>
            <person name="Zhang A."/>
            <person name="Moore M.J."/>
            <person name="Landis J.B."/>
            <person name="Lin N."/>
            <person name="Zhang H."/>
            <person name="Zhang X."/>
            <person name="Huang J."/>
            <person name="Zhang X."/>
            <person name="Sun H."/>
            <person name="Wang H."/>
        </authorList>
    </citation>
    <scope>NUCLEOTIDE SEQUENCE [LARGE SCALE GENOMIC DNA]</scope>
    <source>
        <strain evidence="1">TB1705</strain>
        <tissue evidence="1">Leaf</tissue>
    </source>
</reference>
<evidence type="ECO:0000313" key="1">
    <source>
        <dbReference type="EMBL" id="KAF6148825.1"/>
    </source>
</evidence>
<organism evidence="1 2">
    <name type="scientific">Kingdonia uniflora</name>
    <dbReference type="NCBI Taxonomy" id="39325"/>
    <lineage>
        <taxon>Eukaryota</taxon>
        <taxon>Viridiplantae</taxon>
        <taxon>Streptophyta</taxon>
        <taxon>Embryophyta</taxon>
        <taxon>Tracheophyta</taxon>
        <taxon>Spermatophyta</taxon>
        <taxon>Magnoliopsida</taxon>
        <taxon>Ranunculales</taxon>
        <taxon>Circaeasteraceae</taxon>
        <taxon>Kingdonia</taxon>
    </lineage>
</organism>
<dbReference type="EMBL" id="JACGCM010001825">
    <property type="protein sequence ID" value="KAF6148825.1"/>
    <property type="molecule type" value="Genomic_DNA"/>
</dbReference>
<proteinExistence type="predicted"/>
<protein>
    <submittedName>
        <fullName evidence="1">Uncharacterized protein</fullName>
    </submittedName>
</protein>
<evidence type="ECO:0000313" key="2">
    <source>
        <dbReference type="Proteomes" id="UP000541444"/>
    </source>
</evidence>
<dbReference type="OrthoDB" id="2014278at2759"/>
<dbReference type="Pfam" id="PF05056">
    <property type="entry name" value="DUF674"/>
    <property type="match status" value="1"/>
</dbReference>
<dbReference type="AlphaFoldDB" id="A0A7J7M1S2"/>
<dbReference type="Proteomes" id="UP000541444">
    <property type="component" value="Unassembled WGS sequence"/>
</dbReference>
<comment type="caution">
    <text evidence="1">The sequence shown here is derived from an EMBL/GenBank/DDBJ whole genome shotgun (WGS) entry which is preliminary data.</text>
</comment>
<gene>
    <name evidence="1" type="ORF">GIB67_014196</name>
</gene>
<name>A0A7J7M1S2_9MAGN</name>
<sequence length="121" mass="13160">MANVLGTLCSYCLKPTHTPLCDVSTSMASKMVANQEEGFVKSTIDYLVMDNLEVRHASNISTITHLKISDVGSIGCLEEKMADIDLKEGFEILRTSLQSKAALSKVFLPSNVVLSCCAKLF</sequence>